<evidence type="ECO:0000313" key="1">
    <source>
        <dbReference type="Proteomes" id="UP000504608"/>
    </source>
</evidence>
<sequence>MFNRKSDQFSLLDSYFYFLIRLEVSSSSSGVELKNVAKVKDADKVFDEMTRRFLSFKKQKFFFVRKWVVNAKAAKLRTKAAAEHLSFDQQCKHCEKSRSTVR</sequence>
<evidence type="ECO:0000313" key="2">
    <source>
        <dbReference type="RefSeq" id="XP_022997296.1"/>
    </source>
</evidence>
<keyword evidence="1" id="KW-1185">Reference proteome</keyword>
<dbReference type="Proteomes" id="UP000504608">
    <property type="component" value="Unplaced"/>
</dbReference>
<dbReference type="GeneID" id="111492242"/>
<accession>A0A6J1K742</accession>
<organism evidence="1 2">
    <name type="scientific">Cucurbita maxima</name>
    <name type="common">Pumpkin</name>
    <name type="synonym">Winter squash</name>
    <dbReference type="NCBI Taxonomy" id="3661"/>
    <lineage>
        <taxon>Eukaryota</taxon>
        <taxon>Viridiplantae</taxon>
        <taxon>Streptophyta</taxon>
        <taxon>Embryophyta</taxon>
        <taxon>Tracheophyta</taxon>
        <taxon>Spermatophyta</taxon>
        <taxon>Magnoliopsida</taxon>
        <taxon>eudicotyledons</taxon>
        <taxon>Gunneridae</taxon>
        <taxon>Pentapetalae</taxon>
        <taxon>rosids</taxon>
        <taxon>fabids</taxon>
        <taxon>Cucurbitales</taxon>
        <taxon>Cucurbitaceae</taxon>
        <taxon>Cucurbiteae</taxon>
        <taxon>Cucurbita</taxon>
    </lineage>
</organism>
<name>A0A6J1K742_CUCMA</name>
<proteinExistence type="predicted"/>
<protein>
    <submittedName>
        <fullName evidence="2">Uncharacterized protein LOC111492242</fullName>
    </submittedName>
</protein>
<dbReference type="AlphaFoldDB" id="A0A6J1K742"/>
<dbReference type="KEGG" id="cmax:111492242"/>
<dbReference type="RefSeq" id="XP_022997296.1">
    <property type="nucleotide sequence ID" value="XM_023141528.1"/>
</dbReference>
<reference evidence="2" key="1">
    <citation type="submission" date="2025-08" db="UniProtKB">
        <authorList>
            <consortium name="RefSeq"/>
        </authorList>
    </citation>
    <scope>IDENTIFICATION</scope>
    <source>
        <tissue evidence="2">Young leaves</tissue>
    </source>
</reference>
<gene>
    <name evidence="2" type="primary">LOC111492242</name>
</gene>